<organism evidence="2 3">
    <name type="scientific">Liquidambar formosana</name>
    <name type="common">Formosan gum</name>
    <dbReference type="NCBI Taxonomy" id="63359"/>
    <lineage>
        <taxon>Eukaryota</taxon>
        <taxon>Viridiplantae</taxon>
        <taxon>Streptophyta</taxon>
        <taxon>Embryophyta</taxon>
        <taxon>Tracheophyta</taxon>
        <taxon>Spermatophyta</taxon>
        <taxon>Magnoliopsida</taxon>
        <taxon>eudicotyledons</taxon>
        <taxon>Gunneridae</taxon>
        <taxon>Pentapetalae</taxon>
        <taxon>Saxifragales</taxon>
        <taxon>Altingiaceae</taxon>
        <taxon>Liquidambar</taxon>
    </lineage>
</organism>
<dbReference type="PROSITE" id="PS50005">
    <property type="entry name" value="TPR"/>
    <property type="match status" value="1"/>
</dbReference>
<dbReference type="PANTHER" id="PTHR26312">
    <property type="entry name" value="TETRATRICOPEPTIDE REPEAT PROTEIN 5"/>
    <property type="match status" value="1"/>
</dbReference>
<dbReference type="SUPFAM" id="SSF48452">
    <property type="entry name" value="TPR-like"/>
    <property type="match status" value="1"/>
</dbReference>
<evidence type="ECO:0000313" key="3">
    <source>
        <dbReference type="Proteomes" id="UP001415857"/>
    </source>
</evidence>
<dbReference type="EMBL" id="JBBPBK010000006">
    <property type="protein sequence ID" value="KAK9283473.1"/>
    <property type="molecule type" value="Genomic_DNA"/>
</dbReference>
<reference evidence="2 3" key="1">
    <citation type="journal article" date="2024" name="Plant J.">
        <title>Genome sequences and population genomics reveal climatic adaptation and genomic divergence between two closely related sweetgum species.</title>
        <authorList>
            <person name="Xu W.Q."/>
            <person name="Ren C.Q."/>
            <person name="Zhang X.Y."/>
            <person name="Comes H.P."/>
            <person name="Liu X.H."/>
            <person name="Li Y.G."/>
            <person name="Kettle C.J."/>
            <person name="Jalonen R."/>
            <person name="Gaisberger H."/>
            <person name="Ma Y.Z."/>
            <person name="Qiu Y.X."/>
        </authorList>
    </citation>
    <scope>NUCLEOTIDE SEQUENCE [LARGE SCALE GENOMIC DNA]</scope>
    <source>
        <strain evidence="2">Hangzhou</strain>
    </source>
</reference>
<evidence type="ECO:0000313" key="2">
    <source>
        <dbReference type="EMBL" id="KAK9283473.1"/>
    </source>
</evidence>
<gene>
    <name evidence="2" type="ORF">L1049_011719</name>
</gene>
<dbReference type="InterPro" id="IPR019734">
    <property type="entry name" value="TPR_rpt"/>
</dbReference>
<sequence>MEVKLASNSLQWPQPIIPRSLSSLKPPSSSSFTTHTQKDRARALAHQFVHGSSLFGSPKSTYLILKGACSARLYEFSDEDFSKQVEESSPTFDLSNNNNHHEPYAVSGFRCEEDENRAFSIPFSSLDIHLVDDWQGRSDEVTLASIERKANSVDIPLSLRIIKKKQRWEKGFREAKEYTNCPVNKAFSSMVFIIQELQSYTLHIREVLYCEDLQKIITRVQRDLHASLVWLFQQVFSQTPALMVYVMILLANFTVFSMVGKAETVAAPSPRISHANTIETVLLAERKNQEEPKFSVSSIGDNNGGGNIRPLVNGTEGEDRPLERSMLPIQYPNAVPDEIPRVSLLGNDGLVEEEEVSLWNSMVEEASKMEEGELRYEVLDHETVRRFVSPVSVEIEEDDYSEYFKTEFVYQMGLLQDPSSPLLLCNYAQFLYLVARDYDRAEECFKRAVEVEPPDAEALSQYANFLWMVRKDEWGAEERYQQALAAEPHNPFYASKYASFLWNSGG</sequence>
<dbReference type="Gene3D" id="1.25.40.10">
    <property type="entry name" value="Tetratricopeptide repeat domain"/>
    <property type="match status" value="1"/>
</dbReference>
<comment type="caution">
    <text evidence="2">The sequence shown here is derived from an EMBL/GenBank/DDBJ whole genome shotgun (WGS) entry which is preliminary data.</text>
</comment>
<protein>
    <submittedName>
        <fullName evidence="2">Uncharacterized protein</fullName>
    </submittedName>
</protein>
<dbReference type="PANTHER" id="PTHR26312:SF132">
    <property type="entry name" value="OS01G0855200 PROTEIN"/>
    <property type="match status" value="1"/>
</dbReference>
<feature type="repeat" description="TPR" evidence="1">
    <location>
        <begin position="422"/>
        <end position="455"/>
    </location>
</feature>
<dbReference type="InterPro" id="IPR011990">
    <property type="entry name" value="TPR-like_helical_dom_sf"/>
</dbReference>
<name>A0AAP0RRU0_LIQFO</name>
<proteinExistence type="predicted"/>
<dbReference type="Proteomes" id="UP001415857">
    <property type="component" value="Unassembled WGS sequence"/>
</dbReference>
<keyword evidence="1" id="KW-0802">TPR repeat</keyword>
<accession>A0AAP0RRU0</accession>
<keyword evidence="3" id="KW-1185">Reference proteome</keyword>
<evidence type="ECO:0000256" key="1">
    <source>
        <dbReference type="PROSITE-ProRule" id="PRU00339"/>
    </source>
</evidence>
<dbReference type="AlphaFoldDB" id="A0AAP0RRU0"/>